<organism evidence="1 2">
    <name type="scientific">Pollutimonas harenae</name>
    <dbReference type="NCBI Taxonomy" id="657015"/>
    <lineage>
        <taxon>Bacteria</taxon>
        <taxon>Pseudomonadati</taxon>
        <taxon>Pseudomonadota</taxon>
        <taxon>Betaproteobacteria</taxon>
        <taxon>Burkholderiales</taxon>
        <taxon>Alcaligenaceae</taxon>
        <taxon>Pollutimonas</taxon>
    </lineage>
</organism>
<name>A0A853GRH3_9BURK</name>
<dbReference type="RefSeq" id="WP_130039249.1">
    <property type="nucleotide sequence ID" value="NZ_JACCEV010000002.1"/>
</dbReference>
<protein>
    <submittedName>
        <fullName evidence="1">Uncharacterized protein</fullName>
    </submittedName>
</protein>
<keyword evidence="2" id="KW-1185">Reference proteome</keyword>
<dbReference type="OrthoDB" id="8686335at2"/>
<evidence type="ECO:0000313" key="2">
    <source>
        <dbReference type="Proteomes" id="UP000554144"/>
    </source>
</evidence>
<dbReference type="AlphaFoldDB" id="A0A853GRH3"/>
<evidence type="ECO:0000313" key="1">
    <source>
        <dbReference type="EMBL" id="NYT85678.1"/>
    </source>
</evidence>
<accession>A0A853GRH3</accession>
<proteinExistence type="predicted"/>
<dbReference type="EMBL" id="JACCEV010000002">
    <property type="protein sequence ID" value="NYT85678.1"/>
    <property type="molecule type" value="Genomic_DNA"/>
</dbReference>
<comment type="caution">
    <text evidence="1">The sequence shown here is derived from an EMBL/GenBank/DDBJ whole genome shotgun (WGS) entry which is preliminary data.</text>
</comment>
<sequence length="113" mass="12807">MTTHQWGYERADCKGDHALNLFLEDLEHLVDHYAGQAGQQLETRLFQAQAAANKLLQAYQKNARNTEAFSGQFIEIKSVVDAQDTLQLVPIFSSGLKQHLVRLLKRSNTTTQH</sequence>
<reference evidence="1 2" key="1">
    <citation type="submission" date="2020-07" db="EMBL/GenBank/DDBJ databases">
        <title>Taxonomic revisions and descriptions of new bacterial species based on genomic comparisons in the high-G+C-content subgroup of the family Alcaligenaceae.</title>
        <authorList>
            <person name="Szabo A."/>
            <person name="Felfoldi T."/>
        </authorList>
    </citation>
    <scope>NUCLEOTIDE SEQUENCE [LARGE SCALE GENOMIC DNA]</scope>
    <source>
        <strain evidence="1 2">DSM 25667</strain>
    </source>
</reference>
<gene>
    <name evidence="1" type="ORF">H0A62_08695</name>
</gene>
<dbReference type="Proteomes" id="UP000554144">
    <property type="component" value="Unassembled WGS sequence"/>
</dbReference>